<evidence type="ECO:0000313" key="3">
    <source>
        <dbReference type="Proteomes" id="UP000000305"/>
    </source>
</evidence>
<feature type="region of interest" description="Disordered" evidence="1">
    <location>
        <begin position="136"/>
        <end position="159"/>
    </location>
</feature>
<dbReference type="PANTHER" id="PTHR38338:SF1">
    <property type="entry name" value="AGAP013079-PA"/>
    <property type="match status" value="1"/>
</dbReference>
<dbReference type="InParanoid" id="E9H7V8"/>
<dbReference type="EMBL" id="GL732602">
    <property type="protein sequence ID" value="EFX72098.1"/>
    <property type="molecule type" value="Genomic_DNA"/>
</dbReference>
<feature type="compositionally biased region" description="Polar residues" evidence="1">
    <location>
        <begin position="136"/>
        <end position="147"/>
    </location>
</feature>
<feature type="region of interest" description="Disordered" evidence="1">
    <location>
        <begin position="67"/>
        <end position="107"/>
    </location>
</feature>
<feature type="region of interest" description="Disordered" evidence="1">
    <location>
        <begin position="228"/>
        <end position="248"/>
    </location>
</feature>
<feature type="compositionally biased region" description="Polar residues" evidence="1">
    <location>
        <begin position="74"/>
        <end position="99"/>
    </location>
</feature>
<protein>
    <submittedName>
        <fullName evidence="2">Uncharacterized protein</fullName>
    </submittedName>
</protein>
<feature type="region of interest" description="Disordered" evidence="1">
    <location>
        <begin position="186"/>
        <end position="207"/>
    </location>
</feature>
<dbReference type="PANTHER" id="PTHR38338">
    <property type="entry name" value="AGAP013079-PA"/>
    <property type="match status" value="1"/>
</dbReference>
<gene>
    <name evidence="2" type="ORF">DAPPUDRAFT_308564</name>
</gene>
<organism evidence="2 3">
    <name type="scientific">Daphnia pulex</name>
    <name type="common">Water flea</name>
    <dbReference type="NCBI Taxonomy" id="6669"/>
    <lineage>
        <taxon>Eukaryota</taxon>
        <taxon>Metazoa</taxon>
        <taxon>Ecdysozoa</taxon>
        <taxon>Arthropoda</taxon>
        <taxon>Crustacea</taxon>
        <taxon>Branchiopoda</taxon>
        <taxon>Diplostraca</taxon>
        <taxon>Cladocera</taxon>
        <taxon>Anomopoda</taxon>
        <taxon>Daphniidae</taxon>
        <taxon>Daphnia</taxon>
    </lineage>
</organism>
<dbReference type="Proteomes" id="UP000000305">
    <property type="component" value="Unassembled WGS sequence"/>
</dbReference>
<reference evidence="2 3" key="1">
    <citation type="journal article" date="2011" name="Science">
        <title>The ecoresponsive genome of Daphnia pulex.</title>
        <authorList>
            <person name="Colbourne J.K."/>
            <person name="Pfrender M.E."/>
            <person name="Gilbert D."/>
            <person name="Thomas W.K."/>
            <person name="Tucker A."/>
            <person name="Oakley T.H."/>
            <person name="Tokishita S."/>
            <person name="Aerts A."/>
            <person name="Arnold G.J."/>
            <person name="Basu M.K."/>
            <person name="Bauer D.J."/>
            <person name="Caceres C.E."/>
            <person name="Carmel L."/>
            <person name="Casola C."/>
            <person name="Choi J.H."/>
            <person name="Detter J.C."/>
            <person name="Dong Q."/>
            <person name="Dusheyko S."/>
            <person name="Eads B.D."/>
            <person name="Frohlich T."/>
            <person name="Geiler-Samerotte K.A."/>
            <person name="Gerlach D."/>
            <person name="Hatcher P."/>
            <person name="Jogdeo S."/>
            <person name="Krijgsveld J."/>
            <person name="Kriventseva E.V."/>
            <person name="Kultz D."/>
            <person name="Laforsch C."/>
            <person name="Lindquist E."/>
            <person name="Lopez J."/>
            <person name="Manak J.R."/>
            <person name="Muller J."/>
            <person name="Pangilinan J."/>
            <person name="Patwardhan R.P."/>
            <person name="Pitluck S."/>
            <person name="Pritham E.J."/>
            <person name="Rechtsteiner A."/>
            <person name="Rho M."/>
            <person name="Rogozin I.B."/>
            <person name="Sakarya O."/>
            <person name="Salamov A."/>
            <person name="Schaack S."/>
            <person name="Shapiro H."/>
            <person name="Shiga Y."/>
            <person name="Skalitzky C."/>
            <person name="Smith Z."/>
            <person name="Souvorov A."/>
            <person name="Sung W."/>
            <person name="Tang Z."/>
            <person name="Tsuchiya D."/>
            <person name="Tu H."/>
            <person name="Vos H."/>
            <person name="Wang M."/>
            <person name="Wolf Y.I."/>
            <person name="Yamagata H."/>
            <person name="Yamada T."/>
            <person name="Ye Y."/>
            <person name="Shaw J.R."/>
            <person name="Andrews J."/>
            <person name="Crease T.J."/>
            <person name="Tang H."/>
            <person name="Lucas S.M."/>
            <person name="Robertson H.M."/>
            <person name="Bork P."/>
            <person name="Koonin E.V."/>
            <person name="Zdobnov E.M."/>
            <person name="Grigoriev I.V."/>
            <person name="Lynch M."/>
            <person name="Boore J.L."/>
        </authorList>
    </citation>
    <scope>NUCLEOTIDE SEQUENCE [LARGE SCALE GENOMIC DNA]</scope>
</reference>
<accession>E9H7V8</accession>
<name>E9H7V8_DAPPU</name>
<keyword evidence="3" id="KW-1185">Reference proteome</keyword>
<dbReference type="OrthoDB" id="6357957at2759"/>
<dbReference type="AlphaFoldDB" id="E9H7V8"/>
<dbReference type="HOGENOM" id="CLU_1121083_0_0_1"/>
<sequence length="248" mass="27665">MSSMGSRGDFNTSPLRKENDQYWKQVPVCSQSRSDNLRGKIVLDSQIAQMAFMIPVVRNDWDVWMRSGKPRPSGKNSRNNGQTTESRSDDTNLSTTPNRNGIMADTHRNKRSLAIEIRNQQHLRISGGSLPSNFQSAHVTLPLSGSSSRHRRPLNGTSRLHSMHSSYRVGKSRAFEPESVVAEDEATASLPNSFERVSPPTKVGSQNSLQKFHTRLVDRLRRSLRLNSTSASVERDNCVGENGSRTSS</sequence>
<dbReference type="KEGG" id="dpx:DAPPUDRAFT_308564"/>
<evidence type="ECO:0000313" key="2">
    <source>
        <dbReference type="EMBL" id="EFX72098.1"/>
    </source>
</evidence>
<proteinExistence type="predicted"/>
<evidence type="ECO:0000256" key="1">
    <source>
        <dbReference type="SAM" id="MobiDB-lite"/>
    </source>
</evidence>